<dbReference type="PANTHER" id="PTHR32305:SF15">
    <property type="entry name" value="PROTEIN RHSA-RELATED"/>
    <property type="match status" value="1"/>
</dbReference>
<comment type="caution">
    <text evidence="2">The sequence shown here is derived from an EMBL/GenBank/DDBJ whole genome shotgun (WGS) entry which is preliminary data.</text>
</comment>
<dbReference type="InterPro" id="IPR050708">
    <property type="entry name" value="T6SS_VgrG/RHS"/>
</dbReference>
<proteinExistence type="predicted"/>
<dbReference type="PANTHER" id="PTHR32305">
    <property type="match status" value="1"/>
</dbReference>
<gene>
    <name evidence="2" type="ORF">C1H76_9702</name>
</gene>
<evidence type="ECO:0000313" key="2">
    <source>
        <dbReference type="EMBL" id="TKX18228.1"/>
    </source>
</evidence>
<dbReference type="InterPro" id="IPR006530">
    <property type="entry name" value="YD"/>
</dbReference>
<dbReference type="InterPro" id="IPR028994">
    <property type="entry name" value="Integrin_alpha_N"/>
</dbReference>
<dbReference type="NCBIfam" id="TIGR01643">
    <property type="entry name" value="YD_repeat_2x"/>
    <property type="match status" value="1"/>
</dbReference>
<reference evidence="2 3" key="1">
    <citation type="submission" date="2018-02" db="EMBL/GenBank/DDBJ databases">
        <title>Draft genome sequences of Elsinoe sp., causing black scab on jojoba.</title>
        <authorList>
            <person name="Stodart B."/>
            <person name="Jeffress S."/>
            <person name="Ash G."/>
            <person name="Arun Chinnappa K."/>
        </authorList>
    </citation>
    <scope>NUCLEOTIDE SEQUENCE [LARGE SCALE GENOMIC DNA]</scope>
    <source>
        <strain evidence="2 3">Hillstone_2</strain>
    </source>
</reference>
<feature type="transmembrane region" description="Helical" evidence="1">
    <location>
        <begin position="1904"/>
        <end position="1924"/>
    </location>
</feature>
<dbReference type="Gene3D" id="2.180.10.10">
    <property type="entry name" value="RHS repeat-associated core"/>
    <property type="match status" value="2"/>
</dbReference>
<feature type="transmembrane region" description="Helical" evidence="1">
    <location>
        <begin position="1872"/>
        <end position="1897"/>
    </location>
</feature>
<name>A0A4U7AJX2_9PEZI</name>
<keyword evidence="1" id="KW-0472">Membrane</keyword>
<evidence type="ECO:0000256" key="1">
    <source>
        <dbReference type="SAM" id="Phobius"/>
    </source>
</evidence>
<dbReference type="InterPro" id="IPR031325">
    <property type="entry name" value="RHS_repeat"/>
</dbReference>
<protein>
    <submittedName>
        <fullName evidence="2">RHS Repeat-containing protein</fullName>
    </submittedName>
</protein>
<keyword evidence="1" id="KW-0812">Transmembrane</keyword>
<dbReference type="Pfam" id="PF05593">
    <property type="entry name" value="RHS_repeat"/>
    <property type="match status" value="2"/>
</dbReference>
<keyword evidence="1" id="KW-1133">Transmembrane helix</keyword>
<feature type="transmembrane region" description="Helical" evidence="1">
    <location>
        <begin position="1936"/>
        <end position="1960"/>
    </location>
</feature>
<dbReference type="SUPFAM" id="SSF69318">
    <property type="entry name" value="Integrin alpha N-terminal domain"/>
    <property type="match status" value="1"/>
</dbReference>
<accession>A0A4U7AJX2</accession>
<organism evidence="2 3">
    <name type="scientific">Elsinoe australis</name>
    <dbReference type="NCBI Taxonomy" id="40998"/>
    <lineage>
        <taxon>Eukaryota</taxon>
        <taxon>Fungi</taxon>
        <taxon>Dikarya</taxon>
        <taxon>Ascomycota</taxon>
        <taxon>Pezizomycotina</taxon>
        <taxon>Dothideomycetes</taxon>
        <taxon>Dothideomycetidae</taxon>
        <taxon>Myriangiales</taxon>
        <taxon>Elsinoaceae</taxon>
        <taxon>Elsinoe</taxon>
    </lineage>
</organism>
<sequence length="2141" mass="231439">MSVYGAAIGRQHGRADTDNNGLARFMLKIEVPGGIKTGNEPDLSLQYSQGTPNGIIGFSWALGGISSIRLGAAKVVYDKLNPPPSDYDSTKPKFILDGTDLLNIDGAYNAPGTVYTTETNNTGLRVTSLGVDKGFMARDNMGRSIEYGTTLDSRTTSTSLGVVREYRVKRQTDCHGNTVVYNYITSPQTTETKDVNTSYLASILYCSNSVTQAPATRFVKFDYQPRPDLIRQSVEGDIITWANLLSAISLGVGIAGQSITNRSYSLSYKQSPVTGDSYLWQVMESAGSNAQKVNLLPSTFTYTVPGVDPTAIFKTVPASPFSAETNVFSLMPLNMTGRALADMACMIWDQASKTLTVKTYIAERNADATVSWSPSQTNVSLVLPNWDVKEMPDFMTPDLHGDGRSDLIIPFSNSQGNLEFFLSQSSGIALTATQQGVQTAFPWVPQSKFKAMDMTGTGVIDVVQIYQKGSNLSFRNFPGVADNAGSIGLGDAIETDTQYTFDNTIDWFLLRHSGTGAVSLVRVWQDFLPNDSNQYNIKTTSFRCAKVFDSSKGFDPAGTECVIGGPFPKQDPNSPSWSVLTCDINGDGTQDIVLGKAVHTPSDVTFTFQISLGDGLGGFAKVSEITKNLAAPAAKGDGMFSVTNIHGGLYPSLAYVYQRNDDSSFICLSVDGLSDSTISPVTQYPITSNPGTEQTQVMPVDLSATGMGGWLVYSLAGGVPTVVPVYNTAQPTDLLLSAENSMGLVSTISYGCLSDSNVYNSTVDWKNYRDIETANYIVQGAPNYVVTSLKHANNPTVNSVVFDVAIQKTYTKAIVNSQGRGWLGFESINTTNLTDNILTVEHYYQSFPKIGLKSQIQTFALPNQLVSSQTTDYEPVQIQTNAWNIFHINKLFDKVETDGPTGRIQLTQFTSDEYGNVTTKYSSEVQIGTIVYQAWERCTYVTINGITGLLTGRKLSSVEANIDVSKFETGDVALTHYTYSDQTALLSTELHWSDDVGKFLTTTYAFDAYGNETSRTDAAGLTVETTYDSTFNNLVIQQTERGQGVLTTQYASYDQATGKLVARLDTDGRLTCTKVDGFGRDAETRMESITPGKASLSAASFFGQQPYVASTGFTKQLSSPNCLLDPFEQTSYNCFSSAGGKAYLSTSTLSLFNEDDSGQHEVVQVLDCSQQRSMQRSRQGMDPAKNNPSTTRVFWEYWTYDSRGNVRFQSFPLPAAWNNFEYQPKDTEGTTSQYDTLGRIVLQQRPSHNDTALTVTSTLTYANGGGVVSEKIVGPDPNIGSTDAVLWSAPRAYIFIDGKERVISSTNQDGLVSEFTYDVSGNMTSATDPDGKRETRVYNSLGQLRMLDNCYQNMVDPSKPSTQPAMTYEYDGLGQMHKMTNANGEVVTFERDSKGRPVRKTGFDGRLLEYKYDAGGREGLTSMTVYPKGQGGPVESRVVFEYDKLARVSSRTLTLANQEYETTLSYDWQGQVMSKIYPNGATKANQYIGSLLSYSQLYQEPASGQRETWLDSRFEYTDATGKPTNIMVGQASMESDFYHTFTYDPQAFPLTHALDQKQPSTGQAKTLVQEGYTYNGADQLAQRTNSMTNTTTKYNYDGKRLKDSQIGNEAIKSYAYDKSGNLMTKGDTTITYSSNGAHGVSASTTMFDILYDRAGRMVSRATQQESLEFLYDSFGQLASYTNSAQTKTTITCGPDGKTVQRQDPGNAGSIVLISDDYNVRIQADGSKITTLKLFGAGMLLGSFSKMDKASTTQKAATVLFTDTKGNVTYRFKGSDASLVESITYDDFGTPTITVVQGGGPASDRTSTYESQRLDEPTGLLDFDSRWYDPLVGRFTTPDDILNVQDLARSDGLNRLAFENNDPINHTDPSGHWSWHAIAGALIGAALVVGAIAVTVVTGGAAAPLAAAAVGAMAGGGVAGITYSFDHRNERGGKFWGGYAATVLVNAAIGGASGALGAVATPARIASATGRLGQAAGRSLGTATENFIGRAASVGGKSLISATSSLLNTVAHNAIENQFYGTHHGLLEGAGKAFGVGALSGGAGAAMAAWKFTGESTVLSRAETFKTGLKGGAAIAGRAGWAVASNERVPARAAHRLRQEAAETYHVQQTQFKSLSQMVAPSGFVGTLHKELQRNQSFVNYG</sequence>
<dbReference type="Proteomes" id="UP000308133">
    <property type="component" value="Unassembled WGS sequence"/>
</dbReference>
<dbReference type="EMBL" id="PTQR01000131">
    <property type="protein sequence ID" value="TKX18228.1"/>
    <property type="molecule type" value="Genomic_DNA"/>
</dbReference>
<dbReference type="NCBIfam" id="TIGR03696">
    <property type="entry name" value="Rhs_assc_core"/>
    <property type="match status" value="1"/>
</dbReference>
<dbReference type="InterPro" id="IPR022385">
    <property type="entry name" value="Rhs_assc_core"/>
</dbReference>
<evidence type="ECO:0000313" key="3">
    <source>
        <dbReference type="Proteomes" id="UP000308133"/>
    </source>
</evidence>